<keyword evidence="6" id="KW-0067">ATP-binding</keyword>
<evidence type="ECO:0000256" key="9">
    <source>
        <dbReference type="SAM" id="MobiDB-lite"/>
    </source>
</evidence>
<feature type="transmembrane region" description="Helical" evidence="10">
    <location>
        <begin position="12"/>
        <end position="34"/>
    </location>
</feature>
<dbReference type="SUPFAM" id="SSF52540">
    <property type="entry name" value="P-loop containing nucleoside triphosphate hydrolases"/>
    <property type="match status" value="1"/>
</dbReference>
<feature type="domain" description="ABC transporter" evidence="11">
    <location>
        <begin position="350"/>
        <end position="585"/>
    </location>
</feature>
<dbReference type="GO" id="GO:0005524">
    <property type="term" value="F:ATP binding"/>
    <property type="evidence" value="ECO:0007669"/>
    <property type="project" value="UniProtKB-KW"/>
</dbReference>
<dbReference type="RefSeq" id="WP_008733732.1">
    <property type="nucleotide sequence ID" value="NZ_AKFT01000214.1"/>
</dbReference>
<dbReference type="InterPro" id="IPR017871">
    <property type="entry name" value="ABC_transporter-like_CS"/>
</dbReference>
<keyword evidence="7 10" id="KW-1133">Transmembrane helix</keyword>
<dbReference type="PATRIC" id="fig|1125718.3.peg.2745"/>
<dbReference type="GO" id="GO:0015421">
    <property type="term" value="F:ABC-type oligopeptide transporter activity"/>
    <property type="evidence" value="ECO:0007669"/>
    <property type="project" value="TreeGrafter"/>
</dbReference>
<keyword evidence="3" id="KW-1003">Cell membrane</keyword>
<feature type="transmembrane region" description="Helical" evidence="10">
    <location>
        <begin position="54"/>
        <end position="79"/>
    </location>
</feature>
<dbReference type="InterPro" id="IPR039421">
    <property type="entry name" value="Type_1_exporter"/>
</dbReference>
<keyword evidence="4 10" id="KW-0812">Transmembrane</keyword>
<dbReference type="Pfam" id="PF00005">
    <property type="entry name" value="ABC_tran"/>
    <property type="match status" value="1"/>
</dbReference>
<proteinExistence type="predicted"/>
<evidence type="ECO:0000256" key="4">
    <source>
        <dbReference type="ARBA" id="ARBA00022692"/>
    </source>
</evidence>
<keyword evidence="5" id="KW-0547">Nucleotide-binding</keyword>
<evidence type="ECO:0000259" key="11">
    <source>
        <dbReference type="PROSITE" id="PS50893"/>
    </source>
</evidence>
<comment type="subcellular location">
    <subcellularLocation>
        <location evidence="1">Cell membrane</location>
        <topology evidence="1">Multi-pass membrane protein</topology>
    </subcellularLocation>
</comment>
<dbReference type="InterPro" id="IPR036640">
    <property type="entry name" value="ABC1_TM_sf"/>
</dbReference>
<dbReference type="PROSITE" id="PS00211">
    <property type="entry name" value="ABC_TRANSPORTER_1"/>
    <property type="match status" value="1"/>
</dbReference>
<dbReference type="Gene3D" id="3.40.50.300">
    <property type="entry name" value="P-loop containing nucleotide triphosphate hydrolases"/>
    <property type="match status" value="1"/>
</dbReference>
<evidence type="ECO:0000256" key="10">
    <source>
        <dbReference type="SAM" id="Phobius"/>
    </source>
</evidence>
<dbReference type="CDD" id="cd18548">
    <property type="entry name" value="ABC_6TM_Tm287_like"/>
    <property type="match status" value="1"/>
</dbReference>
<feature type="transmembrane region" description="Helical" evidence="10">
    <location>
        <begin position="128"/>
        <end position="151"/>
    </location>
</feature>
<dbReference type="FunFam" id="3.40.50.300:FF:000854">
    <property type="entry name" value="Multidrug ABC transporter ATP-binding protein"/>
    <property type="match status" value="1"/>
</dbReference>
<accession>J1GUQ5</accession>
<evidence type="ECO:0000256" key="1">
    <source>
        <dbReference type="ARBA" id="ARBA00004651"/>
    </source>
</evidence>
<dbReference type="Proteomes" id="UP000002941">
    <property type="component" value="Unassembled WGS sequence"/>
</dbReference>
<evidence type="ECO:0000256" key="8">
    <source>
        <dbReference type="ARBA" id="ARBA00023136"/>
    </source>
</evidence>
<evidence type="ECO:0000256" key="5">
    <source>
        <dbReference type="ARBA" id="ARBA00022741"/>
    </source>
</evidence>
<keyword evidence="14" id="KW-1185">Reference proteome</keyword>
<evidence type="ECO:0000256" key="7">
    <source>
        <dbReference type="ARBA" id="ARBA00022989"/>
    </source>
</evidence>
<dbReference type="GO" id="GO:0016887">
    <property type="term" value="F:ATP hydrolysis activity"/>
    <property type="evidence" value="ECO:0007669"/>
    <property type="project" value="InterPro"/>
</dbReference>
<dbReference type="InterPro" id="IPR003439">
    <property type="entry name" value="ABC_transporter-like_ATP-bd"/>
</dbReference>
<dbReference type="SUPFAM" id="SSF90123">
    <property type="entry name" value="ABC transporter transmembrane region"/>
    <property type="match status" value="1"/>
</dbReference>
<dbReference type="OrthoDB" id="9806127at2"/>
<dbReference type="InterPro" id="IPR003593">
    <property type="entry name" value="AAA+_ATPase"/>
</dbReference>
<comment type="caution">
    <text evidence="13">The sequence shown here is derived from an EMBL/GenBank/DDBJ whole genome shotgun (WGS) entry which is preliminary data.</text>
</comment>
<feature type="region of interest" description="Disordered" evidence="9">
    <location>
        <begin position="322"/>
        <end position="347"/>
    </location>
</feature>
<dbReference type="PANTHER" id="PTHR43394">
    <property type="entry name" value="ATP-DEPENDENT PERMEASE MDL1, MITOCHONDRIAL"/>
    <property type="match status" value="1"/>
</dbReference>
<reference evidence="13 14" key="1">
    <citation type="submission" date="2012-05" db="EMBL/GenBank/DDBJ databases">
        <authorList>
            <person name="Harkins D.M."/>
            <person name="Madupu R."/>
            <person name="Durkin A.S."/>
            <person name="Torralba M."/>
            <person name="Methe B."/>
            <person name="Sutton G.G."/>
            <person name="Nelson K.E."/>
        </authorList>
    </citation>
    <scope>NUCLEOTIDE SEQUENCE [LARGE SCALE GENOMIC DNA]</scope>
    <source>
        <strain evidence="13 14">F0489</strain>
    </source>
</reference>
<name>J1GUQ5_9ACTO</name>
<feature type="transmembrane region" description="Helical" evidence="10">
    <location>
        <begin position="237"/>
        <end position="260"/>
    </location>
</feature>
<dbReference type="SMART" id="SM00382">
    <property type="entry name" value="AAA"/>
    <property type="match status" value="1"/>
</dbReference>
<keyword evidence="2" id="KW-0813">Transport</keyword>
<organism evidence="13 14">
    <name type="scientific">Actinomyces massiliensis F0489</name>
    <dbReference type="NCBI Taxonomy" id="1125718"/>
    <lineage>
        <taxon>Bacteria</taxon>
        <taxon>Bacillati</taxon>
        <taxon>Actinomycetota</taxon>
        <taxon>Actinomycetes</taxon>
        <taxon>Actinomycetales</taxon>
        <taxon>Actinomycetaceae</taxon>
        <taxon>Actinomyces</taxon>
    </lineage>
</organism>
<keyword evidence="8 10" id="KW-0472">Membrane</keyword>
<dbReference type="eggNOG" id="COG1132">
    <property type="taxonomic scope" value="Bacteria"/>
</dbReference>
<feature type="compositionally biased region" description="Gly residues" evidence="9">
    <location>
        <begin position="336"/>
        <end position="345"/>
    </location>
</feature>
<evidence type="ECO:0000256" key="2">
    <source>
        <dbReference type="ARBA" id="ARBA00022448"/>
    </source>
</evidence>
<evidence type="ECO:0000256" key="6">
    <source>
        <dbReference type="ARBA" id="ARBA00022840"/>
    </source>
</evidence>
<dbReference type="GO" id="GO:0005886">
    <property type="term" value="C:plasma membrane"/>
    <property type="evidence" value="ECO:0007669"/>
    <property type="project" value="UniProtKB-SubCell"/>
</dbReference>
<dbReference type="PROSITE" id="PS50929">
    <property type="entry name" value="ABC_TM1F"/>
    <property type="match status" value="1"/>
</dbReference>
<gene>
    <name evidence="13" type="ORF">HMPREF1318_0389</name>
</gene>
<evidence type="ECO:0000259" key="12">
    <source>
        <dbReference type="PROSITE" id="PS50929"/>
    </source>
</evidence>
<dbReference type="EMBL" id="AKFT01000214">
    <property type="protein sequence ID" value="EJF36795.1"/>
    <property type="molecule type" value="Genomic_DNA"/>
</dbReference>
<evidence type="ECO:0000313" key="13">
    <source>
        <dbReference type="EMBL" id="EJF36795.1"/>
    </source>
</evidence>
<dbReference type="PANTHER" id="PTHR43394:SF1">
    <property type="entry name" value="ATP-BINDING CASSETTE SUB-FAMILY B MEMBER 10, MITOCHONDRIAL"/>
    <property type="match status" value="1"/>
</dbReference>
<protein>
    <submittedName>
        <fullName evidence="13">ABC transporter transmembrane region</fullName>
    </submittedName>
</protein>
<evidence type="ECO:0000313" key="14">
    <source>
        <dbReference type="Proteomes" id="UP000002941"/>
    </source>
</evidence>
<feature type="domain" description="ABC transmembrane type-1" evidence="12">
    <location>
        <begin position="18"/>
        <end position="300"/>
    </location>
</feature>
<sequence>MLRKTLRRYLRPYAWLIAAVLLLKVLETAAALLLPTLNASIINRGVVTGDTGTIWRLGAQMLAITALQGAAAVAGTYVASRSAMGLGRDMRADIFGHVQRFNVEEISRFGAPSLITRSTNDIQQVQSVVFMISSMMLMAPIMLVGGTVMALRVDVPLSGLLVVLVPLLAAVVGLIASRLLPDFRIQQSRIDRVNLVMREQIQGMRVIRAFVRSAQRREVFEEANSRLTATSWSIGKLMALMFPVVQLIMNLASVAVIWFGGMRVDSGGMSIGDLTAYLNYITQILFSVMIAVMLVSMLPRAQVAAGRFQEVMALQPSITAPEHPARLPEAPDGADQGPGRGPAGGRGRRIELDDVALRYPGADSCALRGISLDIAPGTTTALIGSTGSGKSTLVNLLPRLLDVSHGSVRIDGVDVRDLDPRELRRAIATVPQKAYLFSGTIRSTLQRGGPDTDDAELWRALEAAQAAGFVQALDDGLDHGVDAGGVNFSGGQRQRLAIARALLRPAGVYIFDDSFSALDYTTDARLRAGLGRATGGATIIIVAQRVASIRDADQIAVLDKGRVVGLGTHEELMEGCPTYQEIVLSQISAEEAA</sequence>
<dbReference type="Pfam" id="PF00664">
    <property type="entry name" value="ABC_membrane"/>
    <property type="match status" value="1"/>
</dbReference>
<dbReference type="Gene3D" id="1.20.1560.10">
    <property type="entry name" value="ABC transporter type 1, transmembrane domain"/>
    <property type="match status" value="1"/>
</dbReference>
<evidence type="ECO:0000256" key="3">
    <source>
        <dbReference type="ARBA" id="ARBA00022475"/>
    </source>
</evidence>
<feature type="transmembrane region" description="Helical" evidence="10">
    <location>
        <begin position="157"/>
        <end position="180"/>
    </location>
</feature>
<feature type="transmembrane region" description="Helical" evidence="10">
    <location>
        <begin position="280"/>
        <end position="298"/>
    </location>
</feature>
<dbReference type="AlphaFoldDB" id="J1GUQ5"/>
<dbReference type="InterPro" id="IPR027417">
    <property type="entry name" value="P-loop_NTPase"/>
</dbReference>
<dbReference type="PROSITE" id="PS50893">
    <property type="entry name" value="ABC_TRANSPORTER_2"/>
    <property type="match status" value="1"/>
</dbReference>
<dbReference type="InterPro" id="IPR011527">
    <property type="entry name" value="ABC1_TM_dom"/>
</dbReference>